<keyword evidence="1" id="KW-1133">Transmembrane helix</keyword>
<proteinExistence type="predicted"/>
<organism evidence="2 3">
    <name type="scientific">Blepharisma stoltei</name>
    <dbReference type="NCBI Taxonomy" id="1481888"/>
    <lineage>
        <taxon>Eukaryota</taxon>
        <taxon>Sar</taxon>
        <taxon>Alveolata</taxon>
        <taxon>Ciliophora</taxon>
        <taxon>Postciliodesmatophora</taxon>
        <taxon>Heterotrichea</taxon>
        <taxon>Heterotrichida</taxon>
        <taxon>Blepharismidae</taxon>
        <taxon>Blepharisma</taxon>
    </lineage>
</organism>
<reference evidence="2" key="1">
    <citation type="submission" date="2021-09" db="EMBL/GenBank/DDBJ databases">
        <authorList>
            <consortium name="AG Swart"/>
            <person name="Singh M."/>
            <person name="Singh A."/>
            <person name="Seah K."/>
            <person name="Emmerich C."/>
        </authorList>
    </citation>
    <scope>NUCLEOTIDE SEQUENCE</scope>
    <source>
        <strain evidence="2">ATCC30299</strain>
    </source>
</reference>
<feature type="transmembrane region" description="Helical" evidence="1">
    <location>
        <begin position="79"/>
        <end position="99"/>
    </location>
</feature>
<keyword evidence="1" id="KW-0472">Membrane</keyword>
<comment type="caution">
    <text evidence="2">The sequence shown here is derived from an EMBL/GenBank/DDBJ whole genome shotgun (WGS) entry which is preliminary data.</text>
</comment>
<evidence type="ECO:0000313" key="2">
    <source>
        <dbReference type="EMBL" id="CAG9335799.1"/>
    </source>
</evidence>
<accession>A0AAU9K7U4</accession>
<feature type="transmembrane region" description="Helical" evidence="1">
    <location>
        <begin position="12"/>
        <end position="30"/>
    </location>
</feature>
<sequence length="288" mass="33669">MEEIFENNCGSIGLLWGGVLVWWLVNGFYIKKKKRDLLQTVFVVGYLGKFLNWLFLIGIREFYDDKSNLCLYLLMGFKFSYIFGNTILFISLLIASKGFWIAKQIFDKEDIILVSFLSSITYIGFLLNFDYKFRLNTLVAVLVAIHFLFNVYCSLGSLNALKMEFEGSQEFAINRKPSICSFRRYIKISQLFLIGKIAILYLKENSNLGFYNGFDDLFEVFGFFSIYYLTQDEKRTTNKINQVNHSRFIPFYEATLNKKCEVFVLLNKRFPEDTPKLCIIEDTCEPIS</sequence>
<dbReference type="EMBL" id="CAJZBQ010000063">
    <property type="protein sequence ID" value="CAG9335799.1"/>
    <property type="molecule type" value="Genomic_DNA"/>
</dbReference>
<dbReference type="Proteomes" id="UP001162131">
    <property type="component" value="Unassembled WGS sequence"/>
</dbReference>
<name>A0AAU9K7U4_9CILI</name>
<protein>
    <submittedName>
        <fullName evidence="2">Uncharacterized protein</fullName>
    </submittedName>
</protein>
<feature type="transmembrane region" description="Helical" evidence="1">
    <location>
        <begin position="37"/>
        <end position="59"/>
    </location>
</feature>
<evidence type="ECO:0000313" key="3">
    <source>
        <dbReference type="Proteomes" id="UP001162131"/>
    </source>
</evidence>
<keyword evidence="3" id="KW-1185">Reference proteome</keyword>
<gene>
    <name evidence="2" type="ORF">BSTOLATCC_MIC65119</name>
</gene>
<keyword evidence="1" id="KW-0812">Transmembrane</keyword>
<feature type="transmembrane region" description="Helical" evidence="1">
    <location>
        <begin position="111"/>
        <end position="129"/>
    </location>
</feature>
<evidence type="ECO:0000256" key="1">
    <source>
        <dbReference type="SAM" id="Phobius"/>
    </source>
</evidence>
<feature type="transmembrane region" description="Helical" evidence="1">
    <location>
        <begin position="135"/>
        <end position="155"/>
    </location>
</feature>
<dbReference type="AlphaFoldDB" id="A0AAU9K7U4"/>